<evidence type="ECO:0000313" key="2">
    <source>
        <dbReference type="EMBL" id="EPE03529.1"/>
    </source>
</evidence>
<feature type="compositionally biased region" description="Basic and acidic residues" evidence="1">
    <location>
        <begin position="439"/>
        <end position="449"/>
    </location>
</feature>
<feature type="region of interest" description="Disordered" evidence="1">
    <location>
        <begin position="121"/>
        <end position="140"/>
    </location>
</feature>
<sequence length="469" mass="51920">MSSRPARAVKGWPGPLSSRNRPNSFVEWIVGCNLPSPFNVPGQGAAPEFALTAAHDPRLQPTPESASLSTPALPRAQARPAAQETVPAATMASPSEKDLRLQLEVYADNLYQTDTMAITLPRPGSSHVHRPALNGNRQPNAFDKNVTFCAGLKSALKTPRATIIELSTDSSSSSVSEEESSSSDESASSDAAWSDDDDISDLFYRFNDSDAFTREKRDRASSSPEDRGRNAQQCLPVPVPVYYPVGIEPGQRQAYGPEIPWKPREAPIRDHSITGNWSILPAGSRQTGSGTPGATATATITVYRSHRLSTIGRWNILTDGVHRHRNRTLSAVATSIVIMRHFLQLAHPGAHQTAQYPVPGAWFDPPEAEHKLREDYKRHRMEVYKREQERVEQERARLHRRQNQDPCRPQERVRESSPPPVWGDATAAQSRHTVSADVARQDNNKDNKNDVSWSRTEFGNAAGESREYC</sequence>
<feature type="compositionally biased region" description="Basic and acidic residues" evidence="1">
    <location>
        <begin position="214"/>
        <end position="229"/>
    </location>
</feature>
<feature type="region of interest" description="Disordered" evidence="1">
    <location>
        <begin position="167"/>
        <end position="194"/>
    </location>
</feature>
<feature type="region of interest" description="Disordered" evidence="1">
    <location>
        <begin position="214"/>
        <end position="233"/>
    </location>
</feature>
<organism evidence="2 3">
    <name type="scientific">Ophiostoma piceae (strain UAMH 11346)</name>
    <name type="common">Sap stain fungus</name>
    <dbReference type="NCBI Taxonomy" id="1262450"/>
    <lineage>
        <taxon>Eukaryota</taxon>
        <taxon>Fungi</taxon>
        <taxon>Dikarya</taxon>
        <taxon>Ascomycota</taxon>
        <taxon>Pezizomycotina</taxon>
        <taxon>Sordariomycetes</taxon>
        <taxon>Sordariomycetidae</taxon>
        <taxon>Ophiostomatales</taxon>
        <taxon>Ophiostomataceae</taxon>
        <taxon>Ophiostoma</taxon>
    </lineage>
</organism>
<dbReference type="AlphaFoldDB" id="S3BQC0"/>
<name>S3BQC0_OPHP1</name>
<feature type="region of interest" description="Disordered" evidence="1">
    <location>
        <begin position="393"/>
        <end position="469"/>
    </location>
</feature>
<gene>
    <name evidence="2" type="ORF">F503_06702</name>
</gene>
<dbReference type="EMBL" id="KE148167">
    <property type="protein sequence ID" value="EPE03529.1"/>
    <property type="molecule type" value="Genomic_DNA"/>
</dbReference>
<evidence type="ECO:0000313" key="3">
    <source>
        <dbReference type="Proteomes" id="UP000016923"/>
    </source>
</evidence>
<dbReference type="VEuPathDB" id="FungiDB:F503_06702"/>
<proteinExistence type="predicted"/>
<feature type="compositionally biased region" description="Low complexity" evidence="1">
    <location>
        <begin position="183"/>
        <end position="192"/>
    </location>
</feature>
<reference evidence="2 3" key="1">
    <citation type="journal article" date="2013" name="BMC Genomics">
        <title>The genome and transcriptome of the pine saprophyte Ophiostoma piceae, and a comparison with the bark beetle-associated pine pathogen Grosmannia clavigera.</title>
        <authorList>
            <person name="Haridas S."/>
            <person name="Wang Y."/>
            <person name="Lim L."/>
            <person name="Massoumi Alamouti S."/>
            <person name="Jackman S."/>
            <person name="Docking R."/>
            <person name="Robertson G."/>
            <person name="Birol I."/>
            <person name="Bohlmann J."/>
            <person name="Breuil C."/>
        </authorList>
    </citation>
    <scope>NUCLEOTIDE SEQUENCE [LARGE SCALE GENOMIC DNA]</scope>
    <source>
        <strain evidence="2 3">UAMH 11346</strain>
    </source>
</reference>
<evidence type="ECO:0000256" key="1">
    <source>
        <dbReference type="SAM" id="MobiDB-lite"/>
    </source>
</evidence>
<keyword evidence="3" id="KW-1185">Reference proteome</keyword>
<protein>
    <submittedName>
        <fullName evidence="2">Uncharacterized protein</fullName>
    </submittedName>
</protein>
<dbReference type="Proteomes" id="UP000016923">
    <property type="component" value="Unassembled WGS sequence"/>
</dbReference>
<feature type="region of interest" description="Disordered" evidence="1">
    <location>
        <begin position="1"/>
        <end position="21"/>
    </location>
</feature>
<dbReference type="HOGENOM" id="CLU_582775_0_0_1"/>
<accession>S3BQC0</accession>